<evidence type="ECO:0000313" key="7">
    <source>
        <dbReference type="Proteomes" id="UP000251197"/>
    </source>
</evidence>
<organism evidence="6 7">
    <name type="scientific">Cedecea neteri</name>
    <dbReference type="NCBI Taxonomy" id="158822"/>
    <lineage>
        <taxon>Bacteria</taxon>
        <taxon>Pseudomonadati</taxon>
        <taxon>Pseudomonadota</taxon>
        <taxon>Gammaproteobacteria</taxon>
        <taxon>Enterobacterales</taxon>
        <taxon>Enterobacteriaceae</taxon>
        <taxon>Cedecea</taxon>
    </lineage>
</organism>
<evidence type="ECO:0000256" key="1">
    <source>
        <dbReference type="ARBA" id="ARBA00009667"/>
    </source>
</evidence>
<name>A0A2X3J7N5_9ENTR</name>
<evidence type="ECO:0000256" key="3">
    <source>
        <dbReference type="ARBA" id="ARBA00023102"/>
    </source>
</evidence>
<evidence type="ECO:0000256" key="4">
    <source>
        <dbReference type="ARBA" id="ARBA00029440"/>
    </source>
</evidence>
<dbReference type="Gene3D" id="3.20.20.70">
    <property type="entry name" value="Aldolase class I"/>
    <property type="match status" value="1"/>
</dbReference>
<keyword evidence="3 5" id="KW-0368">Histidine biosynthesis</keyword>
<dbReference type="InterPro" id="IPR050064">
    <property type="entry name" value="IGPS_HisA/HisF"/>
</dbReference>
<comment type="similarity">
    <text evidence="1 5">Belongs to the HisA/HisF family.</text>
</comment>
<proteinExistence type="inferred from homology"/>
<dbReference type="EMBL" id="UAVU01000005">
    <property type="protein sequence ID" value="SQC90875.1"/>
    <property type="molecule type" value="Genomic_DNA"/>
</dbReference>
<gene>
    <name evidence="6" type="primary">hisF_2</name>
    <name evidence="6" type="ORF">NCTC12120_04021</name>
</gene>
<reference evidence="6 7" key="1">
    <citation type="submission" date="2018-06" db="EMBL/GenBank/DDBJ databases">
        <authorList>
            <consortium name="Pathogen Informatics"/>
            <person name="Doyle S."/>
        </authorList>
    </citation>
    <scope>NUCLEOTIDE SEQUENCE [LARGE SCALE GENOMIC DNA]</scope>
    <source>
        <strain evidence="6 7">NCTC12120</strain>
    </source>
</reference>
<evidence type="ECO:0000256" key="5">
    <source>
        <dbReference type="RuleBase" id="RU003657"/>
    </source>
</evidence>
<dbReference type="GO" id="GO:0000107">
    <property type="term" value="F:imidazoleglycerol-phosphate synthase activity"/>
    <property type="evidence" value="ECO:0007669"/>
    <property type="project" value="TreeGrafter"/>
</dbReference>
<evidence type="ECO:0000313" key="6">
    <source>
        <dbReference type="EMBL" id="SQC90875.1"/>
    </source>
</evidence>
<dbReference type="EC" id="4.1.3.-" evidence="6"/>
<protein>
    <submittedName>
        <fullName evidence="6">Imidazole glycerol phosphate synthase subunit HisF</fullName>
        <ecNumber evidence="6">4.1.3.-</ecNumber>
    </submittedName>
</protein>
<dbReference type="GO" id="GO:0016829">
    <property type="term" value="F:lyase activity"/>
    <property type="evidence" value="ECO:0007669"/>
    <property type="project" value="UniProtKB-KW"/>
</dbReference>
<keyword evidence="2 5" id="KW-0028">Amino-acid biosynthesis</keyword>
<accession>A0A2X3J7N5</accession>
<dbReference type="InterPro" id="IPR013785">
    <property type="entry name" value="Aldolase_TIM"/>
</dbReference>
<dbReference type="GO" id="GO:0000105">
    <property type="term" value="P:L-histidine biosynthetic process"/>
    <property type="evidence" value="ECO:0007669"/>
    <property type="project" value="UniProtKB-KW"/>
</dbReference>
<keyword evidence="6" id="KW-0456">Lyase</keyword>
<dbReference type="PANTHER" id="PTHR21235:SF2">
    <property type="entry name" value="IMIDAZOLE GLYCEROL PHOSPHATE SYNTHASE HISHF"/>
    <property type="match status" value="1"/>
</dbReference>
<evidence type="ECO:0000256" key="2">
    <source>
        <dbReference type="ARBA" id="ARBA00022605"/>
    </source>
</evidence>
<dbReference type="SUPFAM" id="SSF51366">
    <property type="entry name" value="Ribulose-phoshate binding barrel"/>
    <property type="match status" value="1"/>
</dbReference>
<dbReference type="Pfam" id="PF00977">
    <property type="entry name" value="His_biosynth"/>
    <property type="match status" value="1"/>
</dbReference>
<dbReference type="AlphaFoldDB" id="A0A2X3J7N5"/>
<dbReference type="Proteomes" id="UP000251197">
    <property type="component" value="Unassembled WGS sequence"/>
</dbReference>
<dbReference type="InterPro" id="IPR011060">
    <property type="entry name" value="RibuloseP-bd_barrel"/>
</dbReference>
<sequence>MACATATTLTQLKKVREVCHVPLIASGGAGTMEHFHEAFRDADVDGALAASVFHKQIINIGELKAFLVQQGVEIRVC</sequence>
<dbReference type="InterPro" id="IPR006062">
    <property type="entry name" value="His_biosynth"/>
</dbReference>
<comment type="pathway">
    <text evidence="4">Amino-acid biosynthesis.</text>
</comment>
<dbReference type="PANTHER" id="PTHR21235">
    <property type="entry name" value="IMIDAZOLE GLYCEROL PHOSPHATE SYNTHASE SUBUNIT HISF/H IGP SYNTHASE SUBUNIT HISF/H"/>
    <property type="match status" value="1"/>
</dbReference>